<feature type="signal peptide" evidence="1">
    <location>
        <begin position="1"/>
        <end position="26"/>
    </location>
</feature>
<sequence>MKKFRKIISLIVFALMILTNSICVFANEEGGKHFDYDKNDKFLSEYNKAVAKAKNVDELLQIIESYGFEKVKEVKTVTYYEEVDGKCIKSNKKKVIENGKEKFFIDEKEVDSKTFVSTFTSINSPELTLTMRQYRGKQIDQYITDQLNLVYDFSWSGIKIFDDLYGAWWDDNKVYKTSVSASSGLVYMNTDNTSRVFKVPASVKDGYINVMLKSRDGVISDDHGSATSEYRHSSFTNWMGRKFWC</sequence>
<dbReference type="Proteomes" id="UP000019681">
    <property type="component" value="Unassembled WGS sequence"/>
</dbReference>
<gene>
    <name evidence="2" type="ORF">Q428_01850</name>
</gene>
<evidence type="ECO:0000256" key="1">
    <source>
        <dbReference type="SAM" id="SignalP"/>
    </source>
</evidence>
<evidence type="ECO:0000313" key="3">
    <source>
        <dbReference type="Proteomes" id="UP000019681"/>
    </source>
</evidence>
<keyword evidence="3" id="KW-1185">Reference proteome</keyword>
<feature type="chain" id="PRO_5001495672" evidence="1">
    <location>
        <begin position="27"/>
        <end position="245"/>
    </location>
</feature>
<comment type="caution">
    <text evidence="2">The sequence shown here is derived from an EMBL/GenBank/DDBJ whole genome shotgun (WGS) entry which is preliminary data.</text>
</comment>
<dbReference type="AlphaFoldDB" id="A0A017RYY4"/>
<evidence type="ECO:0000313" key="2">
    <source>
        <dbReference type="EMBL" id="EYE89594.1"/>
    </source>
</evidence>
<organism evidence="2 3">
    <name type="scientific">Fervidicella metallireducens AeB</name>
    <dbReference type="NCBI Taxonomy" id="1403537"/>
    <lineage>
        <taxon>Bacteria</taxon>
        <taxon>Bacillati</taxon>
        <taxon>Bacillota</taxon>
        <taxon>Clostridia</taxon>
        <taxon>Eubacteriales</taxon>
        <taxon>Clostridiaceae</taxon>
        <taxon>Fervidicella</taxon>
    </lineage>
</organism>
<accession>A0A017RYY4</accession>
<dbReference type="RefSeq" id="WP_035377615.1">
    <property type="nucleotide sequence ID" value="NZ_AZQP01000003.1"/>
</dbReference>
<protein>
    <submittedName>
        <fullName evidence="2">Uncharacterized protein</fullName>
    </submittedName>
</protein>
<name>A0A017RYY4_9CLOT</name>
<keyword evidence="1" id="KW-0732">Signal</keyword>
<dbReference type="EMBL" id="AZQP01000003">
    <property type="protein sequence ID" value="EYE89594.1"/>
    <property type="molecule type" value="Genomic_DNA"/>
</dbReference>
<proteinExistence type="predicted"/>
<reference evidence="2 3" key="1">
    <citation type="journal article" date="2014" name="Genome Announc.">
        <title>Draft Genome Sequence of Fervidicella metallireducens Strain AeBT, an Iron-Reducing Thermoanaerobe from the Great Artesian Basin.</title>
        <authorList>
            <person name="Patel B.K."/>
        </authorList>
    </citation>
    <scope>NUCLEOTIDE SEQUENCE [LARGE SCALE GENOMIC DNA]</scope>
    <source>
        <strain evidence="2 3">AeB</strain>
    </source>
</reference>